<sequence length="691" mass="74601">MKRKNILKFVSLLGIGSFVMLAAASCTSTTTPTPNPEPKPTPNPESKPDPMPNPPSGGMMGGNTNPGNGGGMDNSAQQLAAAKKELSDLLATQSSNLAKYADYTNIQNTLTAAYTTAKSTSDNTSVTLEQVKSATSTLQAAIDTAASSKTSFDEKNPELIKAYYALKETLKNEETVLSGLTDSNFATIKTNLTALYQSGKDIVTKTLDPLMGAAINLSAVTQANTNISNAVSKLETWKTNATVLATSFVKEVLVKNKLTGIDTTNNQEQPGNYSFVGYSVNVTTGSDNARPNWSFAQRKVWTSNTDILSQPQPAEGENQQSAPDVSWIYNLTGMGAKYSLTFNYYGLSTGFLYFPYKLVNSSDSDKVALEYKLNESTVKTIDFAPSQTSPVPSDATRENNPSTAAPVQGSTEINPAPTLDDIKIAKVTLSNLKFGSNTIEFSVPTQAEGEMPKVAPMIGNMYLTSSDSDVNKNKIYDDLFENNSVQQDNQAAVTVDLLKGYSLATNYSIFVRRFMGLQENSMTRTEPIYLVGFIGGNQGRISQAKRSNFQNFNNSPTQNNNNRTFTIYVNAPTQGEYYISGSYLSQPSRSLMLSNNTSTNQNNSLTISNLMQSNWNTLGHFNTQMTTESATTSGNTQMKRTLTLNQGLNKIVVSGVNNGDTPFIGNLTFTLSTTSQTSATPSSTSPQSQTQ</sequence>
<evidence type="ECO:0000313" key="4">
    <source>
        <dbReference type="EMBL" id="OBU78830.1"/>
    </source>
</evidence>
<dbReference type="InterPro" id="IPR008692">
    <property type="entry name" value="Hemogglutn_Mycoplasma"/>
</dbReference>
<feature type="region of interest" description="Disordered" evidence="1">
    <location>
        <begin position="383"/>
        <end position="412"/>
    </location>
</feature>
<dbReference type="Proteomes" id="UP000092188">
    <property type="component" value="Unassembled WGS sequence"/>
</dbReference>
<dbReference type="AlphaFoldDB" id="A0AB36DTP7"/>
<gene>
    <name evidence="4" type="ORF">BAY36_00020</name>
</gene>
<evidence type="ECO:0000256" key="2">
    <source>
        <dbReference type="SAM" id="SignalP"/>
    </source>
</evidence>
<comment type="caution">
    <text evidence="4">The sequence shown here is derived from an EMBL/GenBank/DDBJ whole genome shotgun (WGS) entry which is preliminary data.</text>
</comment>
<feature type="domain" description="Haemagglutinin Mycoplasma" evidence="3">
    <location>
        <begin position="248"/>
        <end position="671"/>
    </location>
</feature>
<feature type="compositionally biased region" description="Polar residues" evidence="1">
    <location>
        <begin position="398"/>
        <end position="412"/>
    </location>
</feature>
<dbReference type="RefSeq" id="WP_065165192.1">
    <property type="nucleotide sequence ID" value="NZ_CP044225.1"/>
</dbReference>
<dbReference type="EMBL" id="MAGQ01000003">
    <property type="protein sequence ID" value="OBU78830.1"/>
    <property type="molecule type" value="Genomic_DNA"/>
</dbReference>
<proteinExistence type="predicted"/>
<keyword evidence="2" id="KW-0732">Signal</keyword>
<evidence type="ECO:0000256" key="1">
    <source>
        <dbReference type="SAM" id="MobiDB-lite"/>
    </source>
</evidence>
<feature type="chain" id="PRO_5044240978" description="Haemagglutinin Mycoplasma domain-containing protein" evidence="2">
    <location>
        <begin position="23"/>
        <end position="691"/>
    </location>
</feature>
<name>A0AB36DTP7_MYCGL</name>
<reference evidence="4 5" key="1">
    <citation type="submission" date="2016-06" db="EMBL/GenBank/DDBJ databases">
        <authorList>
            <person name="Ricketts C."/>
            <person name="Pickler L."/>
            <person name="Maurer J."/>
            <person name="Ayyampalayam S."/>
            <person name="Garcia M."/>
            <person name="Ferguson-Noel N.M."/>
        </authorList>
    </citation>
    <scope>NUCLEOTIDE SEQUENCE [LARGE SCALE GENOMIC DNA]</scope>
    <source>
        <strain evidence="4 5">K6356</strain>
    </source>
</reference>
<evidence type="ECO:0000259" key="3">
    <source>
        <dbReference type="Pfam" id="PF05692"/>
    </source>
</evidence>
<feature type="compositionally biased region" description="Pro residues" evidence="1">
    <location>
        <begin position="33"/>
        <end position="55"/>
    </location>
</feature>
<evidence type="ECO:0000313" key="5">
    <source>
        <dbReference type="Proteomes" id="UP000092188"/>
    </source>
</evidence>
<protein>
    <recommendedName>
        <fullName evidence="3">Haemagglutinin Mycoplasma domain-containing protein</fullName>
    </recommendedName>
</protein>
<dbReference type="Pfam" id="PF05692">
    <property type="entry name" value="Myco_haema"/>
    <property type="match status" value="1"/>
</dbReference>
<dbReference type="PROSITE" id="PS51257">
    <property type="entry name" value="PROKAR_LIPOPROTEIN"/>
    <property type="match status" value="1"/>
</dbReference>
<feature type="region of interest" description="Disordered" evidence="1">
    <location>
        <begin position="27"/>
        <end position="75"/>
    </location>
</feature>
<feature type="signal peptide" evidence="2">
    <location>
        <begin position="1"/>
        <end position="22"/>
    </location>
</feature>
<organism evidence="4 5">
    <name type="scientific">Mycoplasmoides gallisepticum</name>
    <name type="common">Mycoplasma gallisepticum</name>
    <dbReference type="NCBI Taxonomy" id="2096"/>
    <lineage>
        <taxon>Bacteria</taxon>
        <taxon>Bacillati</taxon>
        <taxon>Mycoplasmatota</taxon>
        <taxon>Mycoplasmoidales</taxon>
        <taxon>Mycoplasmoidaceae</taxon>
        <taxon>Mycoplasmoides</taxon>
    </lineage>
</organism>
<accession>A0AB36DTP7</accession>
<dbReference type="Pfam" id="PF07554">
    <property type="entry name" value="FIVAR"/>
    <property type="match status" value="2"/>
</dbReference>